<keyword evidence="3" id="KW-0274">FAD</keyword>
<evidence type="ECO:0000256" key="2">
    <source>
        <dbReference type="ARBA" id="ARBA00022630"/>
    </source>
</evidence>
<evidence type="ECO:0000259" key="5">
    <source>
        <dbReference type="Pfam" id="PF01266"/>
    </source>
</evidence>
<feature type="domain" description="FAD dependent oxidoreductase" evidence="5">
    <location>
        <begin position="7"/>
        <end position="155"/>
    </location>
</feature>
<dbReference type="PANTHER" id="PTHR10961">
    <property type="entry name" value="PEROXISOMAL SARCOSINE OXIDASE"/>
    <property type="match status" value="1"/>
</dbReference>
<evidence type="ECO:0000256" key="1">
    <source>
        <dbReference type="ARBA" id="ARBA00001974"/>
    </source>
</evidence>
<dbReference type="InterPro" id="IPR036188">
    <property type="entry name" value="FAD/NAD-bd_sf"/>
</dbReference>
<dbReference type="GO" id="GO:0050660">
    <property type="term" value="F:flavin adenine dinucleotide binding"/>
    <property type="evidence" value="ECO:0007669"/>
    <property type="project" value="InterPro"/>
</dbReference>
<dbReference type="Gene3D" id="3.50.50.60">
    <property type="entry name" value="FAD/NAD(P)-binding domain"/>
    <property type="match status" value="1"/>
</dbReference>
<organism evidence="6">
    <name type="scientific">marine metagenome</name>
    <dbReference type="NCBI Taxonomy" id="408172"/>
    <lineage>
        <taxon>unclassified sequences</taxon>
        <taxon>metagenomes</taxon>
        <taxon>ecological metagenomes</taxon>
    </lineage>
</organism>
<dbReference type="EMBL" id="UINC01074111">
    <property type="protein sequence ID" value="SVC10986.1"/>
    <property type="molecule type" value="Genomic_DNA"/>
</dbReference>
<gene>
    <name evidence="6" type="ORF">METZ01_LOCUS263840</name>
</gene>
<feature type="non-terminal residue" evidence="6">
    <location>
        <position position="158"/>
    </location>
</feature>
<dbReference type="AlphaFoldDB" id="A0A382JGK9"/>
<accession>A0A382JGK9</accession>
<evidence type="ECO:0000313" key="6">
    <source>
        <dbReference type="EMBL" id="SVC10986.1"/>
    </source>
</evidence>
<sequence length="158" mass="17330">MAASFEVIVVGVGSMGAATCYQLAQRGVRVLGLEQGPLPNPDASFTGATRAIRLSYTEHPDYVPLLKGAYKRWEMLGEACGEDLLQLTGALYLGEPEGELVSGARCSAELHNLAHTLHSHAELRERWPQFQLPESFVGLHENRAGYIYSERAVQVFVD</sequence>
<dbReference type="SUPFAM" id="SSF51905">
    <property type="entry name" value="FAD/NAD(P)-binding domain"/>
    <property type="match status" value="1"/>
</dbReference>
<dbReference type="InterPro" id="IPR045170">
    <property type="entry name" value="MTOX"/>
</dbReference>
<reference evidence="6" key="1">
    <citation type="submission" date="2018-05" db="EMBL/GenBank/DDBJ databases">
        <authorList>
            <person name="Lanie J.A."/>
            <person name="Ng W.-L."/>
            <person name="Kazmierczak K.M."/>
            <person name="Andrzejewski T.M."/>
            <person name="Davidsen T.M."/>
            <person name="Wayne K.J."/>
            <person name="Tettelin H."/>
            <person name="Glass J.I."/>
            <person name="Rusch D."/>
            <person name="Podicherti R."/>
            <person name="Tsui H.-C.T."/>
            <person name="Winkler M.E."/>
        </authorList>
    </citation>
    <scope>NUCLEOTIDE SEQUENCE</scope>
</reference>
<keyword evidence="2" id="KW-0285">Flavoprotein</keyword>
<dbReference type="PANTHER" id="PTHR10961:SF7">
    <property type="entry name" value="FAD DEPENDENT OXIDOREDUCTASE DOMAIN-CONTAINING PROTEIN"/>
    <property type="match status" value="1"/>
</dbReference>
<dbReference type="InterPro" id="IPR006076">
    <property type="entry name" value="FAD-dep_OxRdtase"/>
</dbReference>
<dbReference type="Pfam" id="PF01266">
    <property type="entry name" value="DAO"/>
    <property type="match status" value="1"/>
</dbReference>
<dbReference type="GO" id="GO:0008115">
    <property type="term" value="F:sarcosine oxidase activity"/>
    <property type="evidence" value="ECO:0007669"/>
    <property type="project" value="TreeGrafter"/>
</dbReference>
<evidence type="ECO:0000256" key="4">
    <source>
        <dbReference type="ARBA" id="ARBA00023002"/>
    </source>
</evidence>
<evidence type="ECO:0000256" key="3">
    <source>
        <dbReference type="ARBA" id="ARBA00022827"/>
    </source>
</evidence>
<name>A0A382JGK9_9ZZZZ</name>
<protein>
    <recommendedName>
        <fullName evidence="5">FAD dependent oxidoreductase domain-containing protein</fullName>
    </recommendedName>
</protein>
<dbReference type="Gene3D" id="3.30.9.10">
    <property type="entry name" value="D-Amino Acid Oxidase, subunit A, domain 2"/>
    <property type="match status" value="1"/>
</dbReference>
<proteinExistence type="predicted"/>
<keyword evidence="4" id="KW-0560">Oxidoreductase</keyword>
<comment type="cofactor">
    <cofactor evidence="1">
        <name>FAD</name>
        <dbReference type="ChEBI" id="CHEBI:57692"/>
    </cofactor>
</comment>